<dbReference type="EMBL" id="CP096983">
    <property type="protein sequence ID" value="URZ10590.1"/>
    <property type="molecule type" value="Genomic_DNA"/>
</dbReference>
<sequence>MLMHWGAFTLAFHGWSEPIERALLEAKKSEVNLVVPKIGKTLFIDSELNTSICSWWK</sequence>
<dbReference type="KEGG" id="crw:CROST_013000"/>
<keyword evidence="2" id="KW-1185">Reference proteome</keyword>
<evidence type="ECO:0000313" key="2">
    <source>
        <dbReference type="Proteomes" id="UP000190951"/>
    </source>
</evidence>
<accession>A0A1S8L181</accession>
<reference evidence="1 2" key="1">
    <citation type="submission" date="2022-04" db="EMBL/GenBank/DDBJ databases">
        <title>Genome sequence of C. roseum typestrain.</title>
        <authorList>
            <person name="Poehlein A."/>
            <person name="Schoch T."/>
            <person name="Duerre P."/>
            <person name="Daniel R."/>
        </authorList>
    </citation>
    <scope>NUCLEOTIDE SEQUENCE [LARGE SCALE GENOMIC DNA]</scope>
    <source>
        <strain evidence="1 2">DSM 7320</strain>
    </source>
</reference>
<gene>
    <name evidence="1" type="ORF">CROST_013000</name>
</gene>
<evidence type="ECO:0000313" key="1">
    <source>
        <dbReference type="EMBL" id="URZ10590.1"/>
    </source>
</evidence>
<protein>
    <submittedName>
        <fullName evidence="1">Uncharacterized protein</fullName>
    </submittedName>
</protein>
<name>A0A1S8L181_9CLOT</name>
<dbReference type="Proteomes" id="UP000190951">
    <property type="component" value="Chromosome"/>
</dbReference>
<dbReference type="STRING" id="84029.CROST_33330"/>
<organism evidence="1 2">
    <name type="scientific">Clostridium felsineum</name>
    <dbReference type="NCBI Taxonomy" id="36839"/>
    <lineage>
        <taxon>Bacteria</taxon>
        <taxon>Bacillati</taxon>
        <taxon>Bacillota</taxon>
        <taxon>Clostridia</taxon>
        <taxon>Eubacteriales</taxon>
        <taxon>Clostridiaceae</taxon>
        <taxon>Clostridium</taxon>
    </lineage>
</organism>
<proteinExistence type="predicted"/>
<dbReference type="AlphaFoldDB" id="A0A1S8L181"/>